<evidence type="ECO:0000313" key="13">
    <source>
        <dbReference type="Proteomes" id="UP001186944"/>
    </source>
</evidence>
<keyword evidence="3 11" id="KW-0328">Glycosyltransferase</keyword>
<keyword evidence="13" id="KW-1185">Reference proteome</keyword>
<keyword evidence="10" id="KW-0325">Glycoprotein</keyword>
<keyword evidence="5" id="KW-0812">Transmembrane</keyword>
<evidence type="ECO:0000256" key="7">
    <source>
        <dbReference type="ARBA" id="ARBA00022989"/>
    </source>
</evidence>
<evidence type="ECO:0000256" key="9">
    <source>
        <dbReference type="ARBA" id="ARBA00023136"/>
    </source>
</evidence>
<dbReference type="PANTHER" id="PTHR11214:SF349">
    <property type="entry name" value="BETA-1,3-GALACTOSYLTRANSFERASE BRN"/>
    <property type="match status" value="1"/>
</dbReference>
<name>A0AA88YIB6_PINIB</name>
<evidence type="ECO:0000256" key="1">
    <source>
        <dbReference type="ARBA" id="ARBA00004323"/>
    </source>
</evidence>
<dbReference type="GO" id="GO:0006493">
    <property type="term" value="P:protein O-linked glycosylation"/>
    <property type="evidence" value="ECO:0007669"/>
    <property type="project" value="TreeGrafter"/>
</dbReference>
<comment type="caution">
    <text evidence="12">The sequence shown here is derived from an EMBL/GenBank/DDBJ whole genome shotgun (WGS) entry which is preliminary data.</text>
</comment>
<dbReference type="FunFam" id="3.90.550.50:FF:000001">
    <property type="entry name" value="Hexosyltransferase"/>
    <property type="match status" value="1"/>
</dbReference>
<comment type="subcellular location">
    <subcellularLocation>
        <location evidence="1 11">Golgi apparatus membrane</location>
        <topology evidence="1 11">Single-pass type II membrane protein</topology>
    </subcellularLocation>
</comment>
<keyword evidence="6" id="KW-0735">Signal-anchor</keyword>
<keyword evidence="7" id="KW-1133">Transmembrane helix</keyword>
<accession>A0AA88YIB6</accession>
<dbReference type="PANTHER" id="PTHR11214">
    <property type="entry name" value="BETA-1,3-N-ACETYLGLUCOSAMINYLTRANSFERASE"/>
    <property type="match status" value="1"/>
</dbReference>
<evidence type="ECO:0000256" key="8">
    <source>
        <dbReference type="ARBA" id="ARBA00023034"/>
    </source>
</evidence>
<dbReference type="Gene3D" id="3.90.550.50">
    <property type="match status" value="1"/>
</dbReference>
<dbReference type="InterPro" id="IPR002659">
    <property type="entry name" value="Glyco_trans_31"/>
</dbReference>
<dbReference type="SUPFAM" id="SSF53448">
    <property type="entry name" value="Nucleotide-diphospho-sugar transferases"/>
    <property type="match status" value="1"/>
</dbReference>
<comment type="similarity">
    <text evidence="2 11">Belongs to the glycosyltransferase 31 family.</text>
</comment>
<keyword evidence="8 11" id="KW-0333">Golgi apparatus</keyword>
<organism evidence="12 13">
    <name type="scientific">Pinctada imbricata</name>
    <name type="common">Atlantic pearl-oyster</name>
    <name type="synonym">Pinctada martensii</name>
    <dbReference type="NCBI Taxonomy" id="66713"/>
    <lineage>
        <taxon>Eukaryota</taxon>
        <taxon>Metazoa</taxon>
        <taxon>Spiralia</taxon>
        <taxon>Lophotrochozoa</taxon>
        <taxon>Mollusca</taxon>
        <taxon>Bivalvia</taxon>
        <taxon>Autobranchia</taxon>
        <taxon>Pteriomorphia</taxon>
        <taxon>Pterioida</taxon>
        <taxon>Pterioidea</taxon>
        <taxon>Pteriidae</taxon>
        <taxon>Pinctada</taxon>
    </lineage>
</organism>
<proteinExistence type="inferred from homology"/>
<keyword evidence="4" id="KW-0808">Transferase</keyword>
<dbReference type="GO" id="GO:0016758">
    <property type="term" value="F:hexosyltransferase activity"/>
    <property type="evidence" value="ECO:0007669"/>
    <property type="project" value="InterPro"/>
</dbReference>
<evidence type="ECO:0000256" key="11">
    <source>
        <dbReference type="RuleBase" id="RU363063"/>
    </source>
</evidence>
<dbReference type="GO" id="GO:0000139">
    <property type="term" value="C:Golgi membrane"/>
    <property type="evidence" value="ECO:0007669"/>
    <property type="project" value="UniProtKB-SubCell"/>
</dbReference>
<evidence type="ECO:0000256" key="2">
    <source>
        <dbReference type="ARBA" id="ARBA00008661"/>
    </source>
</evidence>
<dbReference type="Proteomes" id="UP001186944">
    <property type="component" value="Unassembled WGS sequence"/>
</dbReference>
<evidence type="ECO:0000256" key="4">
    <source>
        <dbReference type="ARBA" id="ARBA00022679"/>
    </source>
</evidence>
<dbReference type="GO" id="GO:0008194">
    <property type="term" value="F:UDP-glycosyltransferase activity"/>
    <property type="evidence" value="ECO:0007669"/>
    <property type="project" value="TreeGrafter"/>
</dbReference>
<protein>
    <recommendedName>
        <fullName evidence="11">Hexosyltransferase</fullName>
        <ecNumber evidence="11">2.4.1.-</ecNumber>
    </recommendedName>
</protein>
<keyword evidence="9" id="KW-0472">Membrane</keyword>
<dbReference type="EMBL" id="VSWD01000003">
    <property type="protein sequence ID" value="KAK3105689.1"/>
    <property type="molecule type" value="Genomic_DNA"/>
</dbReference>
<dbReference type="Pfam" id="PF01762">
    <property type="entry name" value="Galactosyl_T"/>
    <property type="match status" value="1"/>
</dbReference>
<dbReference type="InterPro" id="IPR029044">
    <property type="entry name" value="Nucleotide-diphossugar_trans"/>
</dbReference>
<dbReference type="AlphaFoldDB" id="A0AA88YIB6"/>
<sequence>MSYINSRQWCKGLRNMYPLNVKLDEKHVRRILLNGKQSPRPGQLRQYKHNPSHICDKSSLKVLFIVKSAPGNFRLREAVRNSWGSEAINEGNKIVFSLGLPKDKKVQSAIDQEMNDRKDILQSTFMDSYFNLTQKSIHGIQWIAAFCPKAEFVVMVDDDVIINFHRLMSFFNNLSPTEARELLTGYVVNFPSGPIRWASKWAISRDVYPFPCYPPYVSGPIILTSGDVVQKFDAAIPFVKHFLFEDVYLGLVSMKLGITLSTANNDLFDSDGIFLHKFSCMISSHQRGISGENYEKYHKQYLESPCKD</sequence>
<evidence type="ECO:0000256" key="5">
    <source>
        <dbReference type="ARBA" id="ARBA00022692"/>
    </source>
</evidence>
<evidence type="ECO:0000313" key="12">
    <source>
        <dbReference type="EMBL" id="KAK3105689.1"/>
    </source>
</evidence>
<reference evidence="12" key="1">
    <citation type="submission" date="2019-08" db="EMBL/GenBank/DDBJ databases">
        <title>The improved chromosome-level genome for the pearl oyster Pinctada fucata martensii using PacBio sequencing and Hi-C.</title>
        <authorList>
            <person name="Zheng Z."/>
        </authorList>
    </citation>
    <scope>NUCLEOTIDE SEQUENCE</scope>
    <source>
        <strain evidence="12">ZZ-2019</strain>
        <tissue evidence="12">Adductor muscle</tissue>
    </source>
</reference>
<evidence type="ECO:0000256" key="10">
    <source>
        <dbReference type="ARBA" id="ARBA00023180"/>
    </source>
</evidence>
<dbReference type="EC" id="2.4.1.-" evidence="11"/>
<gene>
    <name evidence="12" type="ORF">FSP39_003445</name>
</gene>
<evidence type="ECO:0000256" key="3">
    <source>
        <dbReference type="ARBA" id="ARBA00022676"/>
    </source>
</evidence>
<evidence type="ECO:0000256" key="6">
    <source>
        <dbReference type="ARBA" id="ARBA00022968"/>
    </source>
</evidence>